<protein>
    <submittedName>
        <fullName evidence="1">Uncharacterized protein</fullName>
    </submittedName>
</protein>
<comment type="caution">
    <text evidence="1">The sequence shown here is derived from an EMBL/GenBank/DDBJ whole genome shotgun (WGS) entry which is preliminary data.</text>
</comment>
<gene>
    <name evidence="1" type="ORF">CDAR_452301</name>
</gene>
<dbReference type="Proteomes" id="UP001054837">
    <property type="component" value="Unassembled WGS sequence"/>
</dbReference>
<dbReference type="AlphaFoldDB" id="A0AAV4VQ96"/>
<evidence type="ECO:0000313" key="1">
    <source>
        <dbReference type="EMBL" id="GIY72001.1"/>
    </source>
</evidence>
<accession>A0AAV4VQ96</accession>
<evidence type="ECO:0000313" key="2">
    <source>
        <dbReference type="Proteomes" id="UP001054837"/>
    </source>
</evidence>
<name>A0AAV4VQ96_9ARAC</name>
<dbReference type="EMBL" id="BPLQ01013429">
    <property type="protein sequence ID" value="GIY72001.1"/>
    <property type="molecule type" value="Genomic_DNA"/>
</dbReference>
<proteinExistence type="predicted"/>
<keyword evidence="2" id="KW-1185">Reference proteome</keyword>
<organism evidence="1 2">
    <name type="scientific">Caerostris darwini</name>
    <dbReference type="NCBI Taxonomy" id="1538125"/>
    <lineage>
        <taxon>Eukaryota</taxon>
        <taxon>Metazoa</taxon>
        <taxon>Ecdysozoa</taxon>
        <taxon>Arthropoda</taxon>
        <taxon>Chelicerata</taxon>
        <taxon>Arachnida</taxon>
        <taxon>Araneae</taxon>
        <taxon>Araneomorphae</taxon>
        <taxon>Entelegynae</taxon>
        <taxon>Araneoidea</taxon>
        <taxon>Araneidae</taxon>
        <taxon>Caerostris</taxon>
    </lineage>
</organism>
<sequence>MIGSGSSFLIAVPSGHDINLGELCDKTLVKRLTSPAPQTTPESDSVTLVAEVEEIKYLRLNERDVKFENTVLNVTLIGGTEKGTEVETLNRSKQELNHQIIAETATYKIFTENANKIYSNVKISEISELKAEDSNYCRSKQELKEEFSHLSQIIAETATYKIFTENANKIYSNVKISEVSELKAEDSNYCRSKQELKEEFSHLSQIIAETATYKIFTENANKIYSNVKISEISELKAEDSNYCRSKQELKEEFSHLSQIIAETATYKIFTENANKIYSNVKISEVSELKAEDSNYCRSKQELKEEFSHLSQIIAETATYKIFTENANKIYSNVKISEISELKAEDSNYCRSKQELKEEFSHLSQIIAETATYKIFTENANKIYSNVKISEISELKAEDSNYCRSKQELKEEFSHLSQIIAETATYKIFTENANKIYSNVKISEVSELKAEDSNYCRSKQELKEEFSHLSQIIAETATYKIFTENANKIYSNVKISEVSELKAEDSN</sequence>
<reference evidence="1 2" key="1">
    <citation type="submission" date="2021-06" db="EMBL/GenBank/DDBJ databases">
        <title>Caerostris darwini draft genome.</title>
        <authorList>
            <person name="Kono N."/>
            <person name="Arakawa K."/>
        </authorList>
    </citation>
    <scope>NUCLEOTIDE SEQUENCE [LARGE SCALE GENOMIC DNA]</scope>
</reference>